<protein>
    <submittedName>
        <fullName evidence="1">Uncharacterized protein</fullName>
    </submittedName>
</protein>
<proteinExistence type="predicted"/>
<name>A0AAV2F6T2_9ROSI</name>
<sequence length="69" mass="8130">MVKFKKFRLIIRWNGRVTNSNIGIDYENGESTMLKIESRFSWQELHDICAERTFTAGKLYSKLNRTISS</sequence>
<organism evidence="1 2">
    <name type="scientific">Linum trigynum</name>
    <dbReference type="NCBI Taxonomy" id="586398"/>
    <lineage>
        <taxon>Eukaryota</taxon>
        <taxon>Viridiplantae</taxon>
        <taxon>Streptophyta</taxon>
        <taxon>Embryophyta</taxon>
        <taxon>Tracheophyta</taxon>
        <taxon>Spermatophyta</taxon>
        <taxon>Magnoliopsida</taxon>
        <taxon>eudicotyledons</taxon>
        <taxon>Gunneridae</taxon>
        <taxon>Pentapetalae</taxon>
        <taxon>rosids</taxon>
        <taxon>fabids</taxon>
        <taxon>Malpighiales</taxon>
        <taxon>Linaceae</taxon>
        <taxon>Linum</taxon>
    </lineage>
</organism>
<gene>
    <name evidence="1" type="ORF">LTRI10_LOCUS34454</name>
</gene>
<reference evidence="1 2" key="1">
    <citation type="submission" date="2024-04" db="EMBL/GenBank/DDBJ databases">
        <authorList>
            <person name="Fracassetti M."/>
        </authorList>
    </citation>
    <scope>NUCLEOTIDE SEQUENCE [LARGE SCALE GENOMIC DNA]</scope>
</reference>
<evidence type="ECO:0000313" key="1">
    <source>
        <dbReference type="EMBL" id="CAL1393919.1"/>
    </source>
</evidence>
<evidence type="ECO:0000313" key="2">
    <source>
        <dbReference type="Proteomes" id="UP001497516"/>
    </source>
</evidence>
<keyword evidence="2" id="KW-1185">Reference proteome</keyword>
<dbReference type="Proteomes" id="UP001497516">
    <property type="component" value="Chromosome 6"/>
</dbReference>
<accession>A0AAV2F6T2</accession>
<dbReference type="EMBL" id="OZ034819">
    <property type="protein sequence ID" value="CAL1393919.1"/>
    <property type="molecule type" value="Genomic_DNA"/>
</dbReference>
<dbReference type="AlphaFoldDB" id="A0AAV2F6T2"/>